<dbReference type="InterPro" id="IPR045152">
    <property type="entry name" value="EDC4-like"/>
</dbReference>
<evidence type="ECO:0000256" key="6">
    <source>
        <dbReference type="SAM" id="MobiDB-lite"/>
    </source>
</evidence>
<evidence type="ECO:0000256" key="4">
    <source>
        <dbReference type="ARBA" id="ARBA00022574"/>
    </source>
</evidence>
<dbReference type="InParanoid" id="A0A1E7ELK1"/>
<keyword evidence="4" id="KW-0853">WD repeat</keyword>
<proteinExistence type="inferred from homology"/>
<evidence type="ECO:0000256" key="3">
    <source>
        <dbReference type="ARBA" id="ARBA00022490"/>
    </source>
</evidence>
<dbReference type="KEGG" id="fcy:FRACYDRAFT_253536"/>
<feature type="region of interest" description="Disordered" evidence="6">
    <location>
        <begin position="304"/>
        <end position="330"/>
    </location>
</feature>
<accession>A0A1E7ELK1</accession>
<dbReference type="OrthoDB" id="21128at2759"/>
<feature type="region of interest" description="Disordered" evidence="6">
    <location>
        <begin position="714"/>
        <end position="814"/>
    </location>
</feature>
<dbReference type="PANTHER" id="PTHR15598">
    <property type="entry name" value="ENHANCER OF MRNA-DECAPPING PROTEIN 4"/>
    <property type="match status" value="1"/>
</dbReference>
<organism evidence="7 8">
    <name type="scientific">Fragilariopsis cylindrus CCMP1102</name>
    <dbReference type="NCBI Taxonomy" id="635003"/>
    <lineage>
        <taxon>Eukaryota</taxon>
        <taxon>Sar</taxon>
        <taxon>Stramenopiles</taxon>
        <taxon>Ochrophyta</taxon>
        <taxon>Bacillariophyta</taxon>
        <taxon>Bacillariophyceae</taxon>
        <taxon>Bacillariophycidae</taxon>
        <taxon>Bacillariales</taxon>
        <taxon>Bacillariaceae</taxon>
        <taxon>Fragilariopsis</taxon>
    </lineage>
</organism>
<feature type="compositionally biased region" description="Basic residues" evidence="6">
    <location>
        <begin position="757"/>
        <end position="766"/>
    </location>
</feature>
<feature type="compositionally biased region" description="Low complexity" evidence="6">
    <location>
        <begin position="664"/>
        <end position="682"/>
    </location>
</feature>
<evidence type="ECO:0000256" key="2">
    <source>
        <dbReference type="ARBA" id="ARBA00009639"/>
    </source>
</evidence>
<name>A0A1E7ELK1_9STRA</name>
<comment type="similarity">
    <text evidence="2">Belongs to the WD repeat EDC4 family.</text>
</comment>
<keyword evidence="5" id="KW-0677">Repeat</keyword>
<feature type="compositionally biased region" description="Polar residues" evidence="6">
    <location>
        <begin position="793"/>
        <end position="803"/>
    </location>
</feature>
<evidence type="ECO:0000256" key="5">
    <source>
        <dbReference type="ARBA" id="ARBA00022737"/>
    </source>
</evidence>
<gene>
    <name evidence="7" type="ORF">FRACYDRAFT_253536</name>
</gene>
<dbReference type="PANTHER" id="PTHR15598:SF5">
    <property type="entry name" value="ENHANCER OF MRNA-DECAPPING PROTEIN 4"/>
    <property type="match status" value="1"/>
</dbReference>
<keyword evidence="8" id="KW-1185">Reference proteome</keyword>
<dbReference type="EMBL" id="KV784400">
    <property type="protein sequence ID" value="OEU06755.1"/>
    <property type="molecule type" value="Genomic_DNA"/>
</dbReference>
<feature type="region of interest" description="Disordered" evidence="6">
    <location>
        <begin position="1"/>
        <end position="30"/>
    </location>
</feature>
<dbReference type="InterPro" id="IPR036322">
    <property type="entry name" value="WD40_repeat_dom_sf"/>
</dbReference>
<dbReference type="GO" id="GO:0000932">
    <property type="term" value="C:P-body"/>
    <property type="evidence" value="ECO:0007669"/>
    <property type="project" value="UniProtKB-SubCell"/>
</dbReference>
<evidence type="ECO:0000313" key="7">
    <source>
        <dbReference type="EMBL" id="OEU06755.1"/>
    </source>
</evidence>
<evidence type="ECO:0000256" key="1">
    <source>
        <dbReference type="ARBA" id="ARBA00004201"/>
    </source>
</evidence>
<feature type="compositionally biased region" description="Low complexity" evidence="6">
    <location>
        <begin position="717"/>
        <end position="726"/>
    </location>
</feature>
<dbReference type="GO" id="GO:0031087">
    <property type="term" value="P:deadenylation-independent decapping of nuclear-transcribed mRNA"/>
    <property type="evidence" value="ECO:0007669"/>
    <property type="project" value="InterPro"/>
</dbReference>
<evidence type="ECO:0000313" key="8">
    <source>
        <dbReference type="Proteomes" id="UP000095751"/>
    </source>
</evidence>
<feature type="compositionally biased region" description="Low complexity" evidence="6">
    <location>
        <begin position="12"/>
        <end position="24"/>
    </location>
</feature>
<comment type="subcellular location">
    <subcellularLocation>
        <location evidence="1">Cytoplasm</location>
        <location evidence="1">P-body</location>
    </subcellularLocation>
</comment>
<evidence type="ECO:0008006" key="9">
    <source>
        <dbReference type="Google" id="ProtNLM"/>
    </source>
</evidence>
<feature type="region of interest" description="Disordered" evidence="6">
    <location>
        <begin position="613"/>
        <end position="698"/>
    </location>
</feature>
<feature type="compositionally biased region" description="Acidic residues" evidence="6">
    <location>
        <begin position="314"/>
        <end position="325"/>
    </location>
</feature>
<dbReference type="SUPFAM" id="SSF50978">
    <property type="entry name" value="WD40 repeat-like"/>
    <property type="match status" value="1"/>
</dbReference>
<keyword evidence="3" id="KW-0963">Cytoplasm</keyword>
<reference evidence="7 8" key="1">
    <citation type="submission" date="2016-09" db="EMBL/GenBank/DDBJ databases">
        <title>Extensive genetic diversity and differential bi-allelic expression allows diatom success in the polar Southern Ocean.</title>
        <authorList>
            <consortium name="DOE Joint Genome Institute"/>
            <person name="Mock T."/>
            <person name="Otillar R.P."/>
            <person name="Strauss J."/>
            <person name="Dupont C."/>
            <person name="Frickenhaus S."/>
            <person name="Maumus F."/>
            <person name="Mcmullan M."/>
            <person name="Sanges R."/>
            <person name="Schmutz J."/>
            <person name="Toseland A."/>
            <person name="Valas R."/>
            <person name="Veluchamy A."/>
            <person name="Ward B.J."/>
            <person name="Allen A."/>
            <person name="Barry K."/>
            <person name="Falciatore A."/>
            <person name="Ferrante M."/>
            <person name="Fortunato A.E."/>
            <person name="Gloeckner G."/>
            <person name="Gruber A."/>
            <person name="Hipkin R."/>
            <person name="Janech M."/>
            <person name="Kroth P."/>
            <person name="Leese F."/>
            <person name="Lindquist E."/>
            <person name="Lyon B.R."/>
            <person name="Martin J."/>
            <person name="Mayer C."/>
            <person name="Parker M."/>
            <person name="Quesneville H."/>
            <person name="Raymond J."/>
            <person name="Uhlig C."/>
            <person name="Valentin K.U."/>
            <person name="Worden A.Z."/>
            <person name="Armbrust E.V."/>
            <person name="Bowler C."/>
            <person name="Green B."/>
            <person name="Moulton V."/>
            <person name="Van Oosterhout C."/>
            <person name="Grigoriev I."/>
        </authorList>
    </citation>
    <scope>NUCLEOTIDE SEQUENCE [LARGE SCALE GENOMIC DNA]</scope>
    <source>
        <strain evidence="7 8">CCMP1102</strain>
    </source>
</reference>
<dbReference type="Gene3D" id="2.130.10.10">
    <property type="entry name" value="YVTN repeat-like/Quinoprotein amine dehydrogenase"/>
    <property type="match status" value="1"/>
</dbReference>
<protein>
    <recommendedName>
        <fullName evidence="9">WD40 repeat-like protein</fullName>
    </recommendedName>
</protein>
<dbReference type="AlphaFoldDB" id="A0A1E7ELK1"/>
<feature type="compositionally biased region" description="Basic residues" evidence="6">
    <location>
        <begin position="737"/>
        <end position="749"/>
    </location>
</feature>
<sequence length="968" mass="102789">MADNNNNDEPFGITSIPTTTTTDTSGGGAGAPVSITFNEEIIDTTIFNNTTGTGSIAQQPQTEAFAVYEGIKNSCDEYLIRINSQQIDLNSHFLIYTVKNGLLRVFHRHSAMRALLRGHAGQIVSDIKFFHDGDVVGTIGNSKDGSKSTLIVWRVYEKAPEIGSERLLEISSLEDYGSTPDLSMSSLFWHPFNPNQFFFTHTTQSNKQVATLVETTRIQTRLVDNIDPKDPSSAQHAVCVWNTPYCVMDGAIQLKVDADDNSESSSSSGELVDMCWSGRDARHVLSVHKNGTIVLWDLKRKDKQSSSSGLGLDSSDDDDDDDEDNLMGNNDDNVVLPKKLFVLKNKNTPYSRCFFLPHEQSVTLSASGANNNTNSSSLTTCFVTASHTNSVVTVWSAFLQKGVVGNGNAPPPTLIAPTKLQEINLSGMGSPSSFVLNVCFGPAGIGAGPPSSFLLLGSREVGRLYALHIRSEWSETKSLNNGEAAPTVPLCVGIDYMVPSNITNSMCLPPSGGGVKNSGNGGVFTVEPLSGPYVENANDPKYDEDEYDIDDIDENEGGSAIAPTAAAKITAAPTPAAAKITSAPAPAPSSGGLFPGAANPFANWLGGIASAVSSSTSKATTEDDDLPEPPPPPQPSAMGMGMDNNGDVVPPPPPPSPGMAAAIMGTPPGMPSKTTTPPTSSPVAADPEPPSGLTVQEFLNPLELLKNSQSAIELQDKATAASAAAASDDDKPTSNNKQKKSKKAGRSKSPKNTTSKSRSKSPKGKRNNTSNTNQNKSPFPDTKVTILKRSPDSADSLSQLAGSATTAAPAPPPLPPIVAAVQQIDSEQLEEEVTKAVEKAISKLVPSINKTVQESFASLARPLRNSMDSLSKNGITVDSKQLKEVMDVETPLKAELANTVRTVLVPTLEAIAGTNFNELKSTKIYFVRGVPCELEALLVWALGWVILFYEYCVDVPVKIGMGSFSNQQ</sequence>
<dbReference type="InterPro" id="IPR015943">
    <property type="entry name" value="WD40/YVTN_repeat-like_dom_sf"/>
</dbReference>
<dbReference type="Proteomes" id="UP000095751">
    <property type="component" value="Unassembled WGS sequence"/>
</dbReference>